<dbReference type="SUPFAM" id="SSF47413">
    <property type="entry name" value="lambda repressor-like DNA-binding domains"/>
    <property type="match status" value="1"/>
</dbReference>
<evidence type="ECO:0000259" key="1">
    <source>
        <dbReference type="PROSITE" id="PS50943"/>
    </source>
</evidence>
<dbReference type="Gene3D" id="1.10.260.40">
    <property type="entry name" value="lambda repressor-like DNA-binding domains"/>
    <property type="match status" value="1"/>
</dbReference>
<evidence type="ECO:0000313" key="3">
    <source>
        <dbReference type="Proteomes" id="UP001500689"/>
    </source>
</evidence>
<sequence>MSAPRIKLKRARKAVGYTQEAFAYALEVDPRTVKRWEHGVWAPSPVRRSEIARLLGISLSELEMLLADAEPVGSENEQRPYVSTVDCESWSDDLDRAIVHFGRQDFPAATMLVDRWLRRFSPDNNDSCGMSLYARSLRLQGDLRQDQGLLRGPLSARQSYSLAHQIFTELGMHRRVAQIELQLAVNEEMTGAHSRAAEKYLDLAGDARLSGRDRARSRLWVGTALSKAGEPEQAVHFIEPAIIEFDRLEEPLDWSTAHQKLALAHRSAGDLHRATAAISVALDARGSGTPMQQVRLDTAYSHILLSDPRTETAGHRRLEEAADVARQYGMMHQLQSIRSLRFAQEGQA</sequence>
<dbReference type="Proteomes" id="UP001500689">
    <property type="component" value="Unassembled WGS sequence"/>
</dbReference>
<feature type="domain" description="HTH cro/C1-type" evidence="1">
    <location>
        <begin position="8"/>
        <end position="62"/>
    </location>
</feature>
<dbReference type="PROSITE" id="PS50943">
    <property type="entry name" value="HTH_CROC1"/>
    <property type="match status" value="1"/>
</dbReference>
<evidence type="ECO:0000313" key="2">
    <source>
        <dbReference type="EMBL" id="GAA3549840.1"/>
    </source>
</evidence>
<dbReference type="EMBL" id="BAAAZN010000007">
    <property type="protein sequence ID" value="GAA3549840.1"/>
    <property type="molecule type" value="Genomic_DNA"/>
</dbReference>
<organism evidence="2 3">
    <name type="scientific">Amycolatopsis ultiminotia</name>
    <dbReference type="NCBI Taxonomy" id="543629"/>
    <lineage>
        <taxon>Bacteria</taxon>
        <taxon>Bacillati</taxon>
        <taxon>Actinomycetota</taxon>
        <taxon>Actinomycetes</taxon>
        <taxon>Pseudonocardiales</taxon>
        <taxon>Pseudonocardiaceae</taxon>
        <taxon>Amycolatopsis</taxon>
    </lineage>
</organism>
<dbReference type="Gene3D" id="1.25.40.10">
    <property type="entry name" value="Tetratricopeptide repeat domain"/>
    <property type="match status" value="1"/>
</dbReference>
<comment type="caution">
    <text evidence="2">The sequence shown here is derived from an EMBL/GenBank/DDBJ whole genome shotgun (WGS) entry which is preliminary data.</text>
</comment>
<dbReference type="InterPro" id="IPR010982">
    <property type="entry name" value="Lambda_DNA-bd_dom_sf"/>
</dbReference>
<dbReference type="RefSeq" id="WP_344861317.1">
    <property type="nucleotide sequence ID" value="NZ_BAAAZN010000007.1"/>
</dbReference>
<proteinExistence type="predicted"/>
<dbReference type="Pfam" id="PF01381">
    <property type="entry name" value="HTH_3"/>
    <property type="match status" value="1"/>
</dbReference>
<reference evidence="3" key="1">
    <citation type="journal article" date="2019" name="Int. J. Syst. Evol. Microbiol.">
        <title>The Global Catalogue of Microorganisms (GCM) 10K type strain sequencing project: providing services to taxonomists for standard genome sequencing and annotation.</title>
        <authorList>
            <consortium name="The Broad Institute Genomics Platform"/>
            <consortium name="The Broad Institute Genome Sequencing Center for Infectious Disease"/>
            <person name="Wu L."/>
            <person name="Ma J."/>
        </authorList>
    </citation>
    <scope>NUCLEOTIDE SEQUENCE [LARGE SCALE GENOMIC DNA]</scope>
    <source>
        <strain evidence="3">JCM 16898</strain>
    </source>
</reference>
<dbReference type="InterPro" id="IPR011990">
    <property type="entry name" value="TPR-like_helical_dom_sf"/>
</dbReference>
<dbReference type="SUPFAM" id="SSF48452">
    <property type="entry name" value="TPR-like"/>
    <property type="match status" value="1"/>
</dbReference>
<dbReference type="CDD" id="cd00093">
    <property type="entry name" value="HTH_XRE"/>
    <property type="match status" value="1"/>
</dbReference>
<keyword evidence="3" id="KW-1185">Reference proteome</keyword>
<accession>A0ABP6WGN6</accession>
<dbReference type="SMART" id="SM00530">
    <property type="entry name" value="HTH_XRE"/>
    <property type="match status" value="1"/>
</dbReference>
<protein>
    <recommendedName>
        <fullName evidence="1">HTH cro/C1-type domain-containing protein</fullName>
    </recommendedName>
</protein>
<gene>
    <name evidence="2" type="ORF">GCM10022222_36770</name>
</gene>
<dbReference type="InterPro" id="IPR001387">
    <property type="entry name" value="Cro/C1-type_HTH"/>
</dbReference>
<name>A0ABP6WGN6_9PSEU</name>